<proteinExistence type="predicted"/>
<feature type="domain" description="Nucleoside phosphorylase" evidence="6">
    <location>
        <begin position="2"/>
        <end position="224"/>
    </location>
</feature>
<dbReference type="NCBIfam" id="TIGR01704">
    <property type="entry name" value="MTA_SAH-Nsdase"/>
    <property type="match status" value="1"/>
</dbReference>
<dbReference type="SUPFAM" id="SSF53167">
    <property type="entry name" value="Purine and uridine phosphorylases"/>
    <property type="match status" value="1"/>
</dbReference>
<keyword evidence="5" id="KW-0486">Methionine biosynthesis</keyword>
<evidence type="ECO:0000259" key="6">
    <source>
        <dbReference type="Pfam" id="PF01048"/>
    </source>
</evidence>
<dbReference type="GO" id="GO:0019509">
    <property type="term" value="P:L-methionine salvage from methylthioadenosine"/>
    <property type="evidence" value="ECO:0007669"/>
    <property type="project" value="InterPro"/>
</dbReference>
<dbReference type="Proteomes" id="UP000706891">
    <property type="component" value="Unassembled WGS sequence"/>
</dbReference>
<dbReference type="InterPro" id="IPR010049">
    <property type="entry name" value="MTA_SAH_Nsdase"/>
</dbReference>
<dbReference type="EMBL" id="JACJJG010000067">
    <property type="protein sequence ID" value="MBM6674300.1"/>
    <property type="molecule type" value="Genomic_DNA"/>
</dbReference>
<comment type="caution">
    <text evidence="7">The sequence shown here is derived from an EMBL/GenBank/DDBJ whole genome shotgun (WGS) entry which is preliminary data.</text>
</comment>
<dbReference type="AlphaFoldDB" id="A0A938WUJ8"/>
<dbReference type="GO" id="GO:0019284">
    <property type="term" value="P:L-methionine salvage from S-adenosylmethionine"/>
    <property type="evidence" value="ECO:0007669"/>
    <property type="project" value="TreeGrafter"/>
</dbReference>
<organism evidence="7 8">
    <name type="scientific">Marseilla massiliensis</name>
    <dbReference type="NCBI Taxonomy" id="1841864"/>
    <lineage>
        <taxon>Bacteria</taxon>
        <taxon>Pseudomonadati</taxon>
        <taxon>Bacteroidota</taxon>
        <taxon>Bacteroidia</taxon>
        <taxon>Bacteroidales</taxon>
        <taxon>Prevotellaceae</taxon>
        <taxon>Marseilla</taxon>
    </lineage>
</organism>
<accession>A0A938WUJ8</accession>
<keyword evidence="4 7" id="KW-0378">Hydrolase</keyword>
<dbReference type="GO" id="GO:0009164">
    <property type="term" value="P:nucleoside catabolic process"/>
    <property type="evidence" value="ECO:0007669"/>
    <property type="project" value="InterPro"/>
</dbReference>
<dbReference type="PANTHER" id="PTHR46832">
    <property type="entry name" value="5'-METHYLTHIOADENOSINE/S-ADENOSYLHOMOCYSTEINE NUCLEOSIDASE"/>
    <property type="match status" value="1"/>
</dbReference>
<evidence type="ECO:0000313" key="8">
    <source>
        <dbReference type="Proteomes" id="UP000706891"/>
    </source>
</evidence>
<dbReference type="EC" id="3.2.2.9" evidence="2"/>
<evidence type="ECO:0000256" key="2">
    <source>
        <dbReference type="ARBA" id="ARBA00011974"/>
    </source>
</evidence>
<dbReference type="Gene3D" id="3.40.50.1580">
    <property type="entry name" value="Nucleoside phosphorylase domain"/>
    <property type="match status" value="1"/>
</dbReference>
<name>A0A938WUJ8_9BACT</name>
<keyword evidence="3" id="KW-0028">Amino-acid biosynthesis</keyword>
<evidence type="ECO:0000256" key="1">
    <source>
        <dbReference type="ARBA" id="ARBA00004945"/>
    </source>
</evidence>
<dbReference type="PANTHER" id="PTHR46832:SF1">
    <property type="entry name" value="5'-METHYLTHIOADENOSINE_S-ADENOSYLHOMOCYSTEINE NUCLEOSIDASE"/>
    <property type="match status" value="1"/>
</dbReference>
<evidence type="ECO:0000313" key="7">
    <source>
        <dbReference type="EMBL" id="MBM6674300.1"/>
    </source>
</evidence>
<dbReference type="GO" id="GO:0005829">
    <property type="term" value="C:cytosol"/>
    <property type="evidence" value="ECO:0007669"/>
    <property type="project" value="TreeGrafter"/>
</dbReference>
<dbReference type="InterPro" id="IPR035994">
    <property type="entry name" value="Nucleoside_phosphorylase_sf"/>
</dbReference>
<sequence>MKIGIIVAMDKELVQLKGLLEESTVERRNKKDFILGSIDGKEIILQKCGIGKVNSAIGTVEMINYYSPDLIISTGVAGGADDRMNVCDVVIGTEYRYHDAYCGDDCRFGQIMGMPEAFHTPADLVDKALAACGQSTAFKGLIVSGEWFVNTQNKMRAILARFPKAVAVDMESTSIAQTCHIYGVPFISFRVISDMPLKDTKASQYFDFWARLAEGSFNITKKFISLI</sequence>
<dbReference type="GO" id="GO:0008930">
    <property type="term" value="F:methylthioadenosine nucleosidase activity"/>
    <property type="evidence" value="ECO:0007669"/>
    <property type="project" value="InterPro"/>
</dbReference>
<comment type="pathway">
    <text evidence="1">Amino-acid biosynthesis; L-methionine biosynthesis via salvage pathway; S-methyl-5-thio-alpha-D-ribose 1-phosphate from S-methyl-5'-thioadenosine (hydrolase route): step 1/2.</text>
</comment>
<gene>
    <name evidence="7" type="ORF">H6A34_10490</name>
</gene>
<dbReference type="GO" id="GO:0008782">
    <property type="term" value="F:adenosylhomocysteine nucleosidase activity"/>
    <property type="evidence" value="ECO:0007669"/>
    <property type="project" value="UniProtKB-EC"/>
</dbReference>
<dbReference type="NCBIfam" id="NF004079">
    <property type="entry name" value="PRK05584.1"/>
    <property type="match status" value="1"/>
</dbReference>
<dbReference type="Pfam" id="PF01048">
    <property type="entry name" value="PNP_UDP_1"/>
    <property type="match status" value="1"/>
</dbReference>
<protein>
    <recommendedName>
        <fullName evidence="2">adenosylhomocysteine nucleosidase</fullName>
        <ecNumber evidence="2">3.2.2.9</ecNumber>
    </recommendedName>
</protein>
<dbReference type="RefSeq" id="WP_205105480.1">
    <property type="nucleotide sequence ID" value="NZ_JACJJG010000067.1"/>
</dbReference>
<keyword evidence="7" id="KW-0326">Glycosidase</keyword>
<evidence type="ECO:0000256" key="5">
    <source>
        <dbReference type="ARBA" id="ARBA00023167"/>
    </source>
</evidence>
<reference evidence="7" key="1">
    <citation type="submission" date="2020-08" db="EMBL/GenBank/DDBJ databases">
        <authorList>
            <person name="Cejkova D."/>
            <person name="Kubasova T."/>
            <person name="Jahodarova E."/>
            <person name="Rychlik I."/>
        </authorList>
    </citation>
    <scope>NUCLEOTIDE SEQUENCE</scope>
    <source>
        <strain evidence="7">An824</strain>
    </source>
</reference>
<evidence type="ECO:0000256" key="4">
    <source>
        <dbReference type="ARBA" id="ARBA00022801"/>
    </source>
</evidence>
<keyword evidence="8" id="KW-1185">Reference proteome</keyword>
<dbReference type="InterPro" id="IPR000845">
    <property type="entry name" value="Nucleoside_phosphorylase_d"/>
</dbReference>
<evidence type="ECO:0000256" key="3">
    <source>
        <dbReference type="ARBA" id="ARBA00022605"/>
    </source>
</evidence>
<dbReference type="CDD" id="cd09008">
    <property type="entry name" value="MTAN"/>
    <property type="match status" value="1"/>
</dbReference>
<reference evidence="7" key="2">
    <citation type="journal article" date="2021" name="Sci. Rep.">
        <title>The distribution of antibiotic resistance genes in chicken gut microbiota commensals.</title>
        <authorList>
            <person name="Juricova H."/>
            <person name="Matiasovicova J."/>
            <person name="Kubasova T."/>
            <person name="Cejkova D."/>
            <person name="Rychlik I."/>
        </authorList>
    </citation>
    <scope>NUCLEOTIDE SEQUENCE</scope>
    <source>
        <strain evidence="7">An824</strain>
    </source>
</reference>